<proteinExistence type="predicted"/>
<reference evidence="3" key="2">
    <citation type="submission" date="2021-04" db="EMBL/GenBank/DDBJ databases">
        <authorList>
            <person name="Gilroy R."/>
        </authorList>
    </citation>
    <scope>NUCLEOTIDE SEQUENCE</scope>
    <source>
        <strain evidence="3">ChiGjej4B4-7305</strain>
    </source>
</reference>
<dbReference type="InterPro" id="IPR013321">
    <property type="entry name" value="Arc_rbn_hlx_hlx"/>
</dbReference>
<dbReference type="AlphaFoldDB" id="A0A9D2J305"/>
<evidence type="ECO:0000259" key="2">
    <source>
        <dbReference type="Pfam" id="PF01402"/>
    </source>
</evidence>
<protein>
    <submittedName>
        <fullName evidence="3">Ribbon-helix-helix protein, CopG family</fullName>
    </submittedName>
</protein>
<evidence type="ECO:0000313" key="3">
    <source>
        <dbReference type="EMBL" id="HIZ34417.1"/>
    </source>
</evidence>
<sequence length="84" mass="9418">MRTTVNIDEHLLAEVKVHAARSRRSMTSLLEEALRRYLEDEARRGPSAPVDLPEFVPPTPGLRPGVDLEDREQVAELLGDNRSA</sequence>
<dbReference type="Gene3D" id="1.10.1220.10">
    <property type="entry name" value="Met repressor-like"/>
    <property type="match status" value="1"/>
</dbReference>
<evidence type="ECO:0000313" key="4">
    <source>
        <dbReference type="Proteomes" id="UP000824037"/>
    </source>
</evidence>
<feature type="domain" description="Ribbon-helix-helix protein CopG" evidence="2">
    <location>
        <begin position="1"/>
        <end position="41"/>
    </location>
</feature>
<gene>
    <name evidence="3" type="ORF">H9815_01460</name>
</gene>
<evidence type="ECO:0000256" key="1">
    <source>
        <dbReference type="SAM" id="MobiDB-lite"/>
    </source>
</evidence>
<dbReference type="InterPro" id="IPR002145">
    <property type="entry name" value="CopG"/>
</dbReference>
<dbReference type="EMBL" id="DXBY01000028">
    <property type="protein sequence ID" value="HIZ34417.1"/>
    <property type="molecule type" value="Genomic_DNA"/>
</dbReference>
<feature type="region of interest" description="Disordered" evidence="1">
    <location>
        <begin position="40"/>
        <end position="67"/>
    </location>
</feature>
<dbReference type="Pfam" id="PF01402">
    <property type="entry name" value="RHH_1"/>
    <property type="match status" value="1"/>
</dbReference>
<dbReference type="CDD" id="cd21631">
    <property type="entry name" value="RHH_CopG_NikR-like"/>
    <property type="match status" value="1"/>
</dbReference>
<name>A0A9D2J305_9MICO</name>
<dbReference type="InterPro" id="IPR010985">
    <property type="entry name" value="Ribbon_hlx_hlx"/>
</dbReference>
<comment type="caution">
    <text evidence="3">The sequence shown here is derived from an EMBL/GenBank/DDBJ whole genome shotgun (WGS) entry which is preliminary data.</text>
</comment>
<reference evidence="3" key="1">
    <citation type="journal article" date="2021" name="PeerJ">
        <title>Extensive microbial diversity within the chicken gut microbiome revealed by metagenomics and culture.</title>
        <authorList>
            <person name="Gilroy R."/>
            <person name="Ravi A."/>
            <person name="Getino M."/>
            <person name="Pursley I."/>
            <person name="Horton D.L."/>
            <person name="Alikhan N.F."/>
            <person name="Baker D."/>
            <person name="Gharbi K."/>
            <person name="Hall N."/>
            <person name="Watson M."/>
            <person name="Adriaenssens E.M."/>
            <person name="Foster-Nyarko E."/>
            <person name="Jarju S."/>
            <person name="Secka A."/>
            <person name="Antonio M."/>
            <person name="Oren A."/>
            <person name="Chaudhuri R.R."/>
            <person name="La Ragione R."/>
            <person name="Hildebrand F."/>
            <person name="Pallen M.J."/>
        </authorList>
    </citation>
    <scope>NUCLEOTIDE SEQUENCE</scope>
    <source>
        <strain evidence="3">ChiGjej4B4-7305</strain>
    </source>
</reference>
<accession>A0A9D2J305</accession>
<dbReference type="SUPFAM" id="SSF47598">
    <property type="entry name" value="Ribbon-helix-helix"/>
    <property type="match status" value="1"/>
</dbReference>
<dbReference type="GO" id="GO:0006355">
    <property type="term" value="P:regulation of DNA-templated transcription"/>
    <property type="evidence" value="ECO:0007669"/>
    <property type="project" value="InterPro"/>
</dbReference>
<organism evidence="3 4">
    <name type="scientific">Candidatus Ruania gallistercoris</name>
    <dbReference type="NCBI Taxonomy" id="2838746"/>
    <lineage>
        <taxon>Bacteria</taxon>
        <taxon>Bacillati</taxon>
        <taxon>Actinomycetota</taxon>
        <taxon>Actinomycetes</taxon>
        <taxon>Micrococcales</taxon>
        <taxon>Ruaniaceae</taxon>
        <taxon>Ruania</taxon>
    </lineage>
</organism>
<dbReference type="Proteomes" id="UP000824037">
    <property type="component" value="Unassembled WGS sequence"/>
</dbReference>